<comment type="caution">
    <text evidence="2">The sequence shown here is derived from an EMBL/GenBank/DDBJ whole genome shotgun (WGS) entry which is preliminary data.</text>
</comment>
<dbReference type="InterPro" id="IPR005184">
    <property type="entry name" value="DUF306_Meta_HslJ"/>
</dbReference>
<protein>
    <submittedName>
        <fullName evidence="2">Heat shock protein HslJ</fullName>
    </submittedName>
</protein>
<dbReference type="Pfam" id="PF03724">
    <property type="entry name" value="META"/>
    <property type="match status" value="1"/>
</dbReference>
<keyword evidence="2" id="KW-0346">Stress response</keyword>
<keyword evidence="3" id="KW-1185">Reference proteome</keyword>
<dbReference type="PROSITE" id="PS51257">
    <property type="entry name" value="PROKAR_LIPOPROTEIN"/>
    <property type="match status" value="1"/>
</dbReference>
<name>A0ABX0UCI0_9FLAO</name>
<dbReference type="PANTHER" id="PTHR35535">
    <property type="entry name" value="HEAT SHOCK PROTEIN HSLJ"/>
    <property type="match status" value="1"/>
</dbReference>
<organism evidence="2 3">
    <name type="scientific">Wenyingzhuangia heitensis</name>
    <dbReference type="NCBI Taxonomy" id="1487859"/>
    <lineage>
        <taxon>Bacteria</taxon>
        <taxon>Pseudomonadati</taxon>
        <taxon>Bacteroidota</taxon>
        <taxon>Flavobacteriia</taxon>
        <taxon>Flavobacteriales</taxon>
        <taxon>Flavobacteriaceae</taxon>
        <taxon>Wenyingzhuangia</taxon>
    </lineage>
</organism>
<dbReference type="Proteomes" id="UP000745859">
    <property type="component" value="Unassembled WGS sequence"/>
</dbReference>
<dbReference type="InterPro" id="IPR007298">
    <property type="entry name" value="Cu-R_lipoprotein_NlpE"/>
</dbReference>
<dbReference type="Gene3D" id="2.40.128.640">
    <property type="match status" value="1"/>
</dbReference>
<dbReference type="EMBL" id="JAASQL010000002">
    <property type="protein sequence ID" value="NIJ45520.1"/>
    <property type="molecule type" value="Genomic_DNA"/>
</dbReference>
<sequence>MKSTLLKITLFSLLFIGCKTSNKENPHHLEASILNKDSSKKNLDWAGTYVGTIPCADCSGIKTKITIKKDLTYTKQVEYLGKDTNKTITKDQFTWNDLENTINIENVSYMVGKNTLIQLNKQKESIDGALATKYVLQKIATDTKLTEVKWYLIELVGKPIKAAQKNIPNLTLDSNNNRVSGFTGCNSISGNYDLKFGNRLSFSKTISTKKHCFNNPYETAFLGVIEKIDNYTIHNDTLSLHKAKMAPLAKFVRVK</sequence>
<dbReference type="InterPro" id="IPR053147">
    <property type="entry name" value="Hsp_HslJ-like"/>
</dbReference>
<dbReference type="Pfam" id="PF04170">
    <property type="entry name" value="NlpE"/>
    <property type="match status" value="1"/>
</dbReference>
<evidence type="ECO:0000259" key="1">
    <source>
        <dbReference type="Pfam" id="PF03724"/>
    </source>
</evidence>
<accession>A0ABX0UCI0</accession>
<dbReference type="PANTHER" id="PTHR35535:SF1">
    <property type="entry name" value="HEAT SHOCK PROTEIN HSLJ"/>
    <property type="match status" value="1"/>
</dbReference>
<reference evidence="2 3" key="1">
    <citation type="submission" date="2020-03" db="EMBL/GenBank/DDBJ databases">
        <title>Genomic Encyclopedia of Type Strains, Phase IV (KMG-IV): sequencing the most valuable type-strain genomes for metagenomic binning, comparative biology and taxonomic classification.</title>
        <authorList>
            <person name="Goeker M."/>
        </authorList>
    </citation>
    <scope>NUCLEOTIDE SEQUENCE [LARGE SCALE GENOMIC DNA]</scope>
    <source>
        <strain evidence="2 3">DSM 101599</strain>
    </source>
</reference>
<feature type="domain" description="DUF306" evidence="1">
    <location>
        <begin position="144"/>
        <end position="251"/>
    </location>
</feature>
<dbReference type="InterPro" id="IPR038670">
    <property type="entry name" value="HslJ-like_sf"/>
</dbReference>
<dbReference type="RefSeq" id="WP_167187716.1">
    <property type="nucleotide sequence ID" value="NZ_JAASQL010000002.1"/>
</dbReference>
<dbReference type="Gene3D" id="2.40.128.270">
    <property type="match status" value="1"/>
</dbReference>
<gene>
    <name evidence="2" type="ORF">FHR24_001988</name>
</gene>
<evidence type="ECO:0000313" key="3">
    <source>
        <dbReference type="Proteomes" id="UP000745859"/>
    </source>
</evidence>
<proteinExistence type="predicted"/>
<evidence type="ECO:0000313" key="2">
    <source>
        <dbReference type="EMBL" id="NIJ45520.1"/>
    </source>
</evidence>